<evidence type="ECO:0000256" key="10">
    <source>
        <dbReference type="SAM" id="Phobius"/>
    </source>
</evidence>
<dbReference type="KEGG" id="mgg:MPLG2_1225"/>
<organism evidence="12 13">
    <name type="scientific">Micropruina glycogenica</name>
    <dbReference type="NCBI Taxonomy" id="75385"/>
    <lineage>
        <taxon>Bacteria</taxon>
        <taxon>Bacillati</taxon>
        <taxon>Actinomycetota</taxon>
        <taxon>Actinomycetes</taxon>
        <taxon>Propionibacteriales</taxon>
        <taxon>Nocardioidaceae</taxon>
        <taxon>Micropruina</taxon>
    </lineage>
</organism>
<accession>A0A2N9JDS2</accession>
<protein>
    <submittedName>
        <fullName evidence="12">Vitamin K epoxide reductase</fullName>
    </submittedName>
</protein>
<evidence type="ECO:0000256" key="8">
    <source>
        <dbReference type="ARBA" id="ARBA00023157"/>
    </source>
</evidence>
<evidence type="ECO:0000259" key="11">
    <source>
        <dbReference type="SMART" id="SM00756"/>
    </source>
</evidence>
<keyword evidence="3 10" id="KW-0812">Transmembrane</keyword>
<dbReference type="EMBL" id="LT985188">
    <property type="protein sequence ID" value="SPD86261.1"/>
    <property type="molecule type" value="Genomic_DNA"/>
</dbReference>
<evidence type="ECO:0000313" key="12">
    <source>
        <dbReference type="EMBL" id="SPD86261.1"/>
    </source>
</evidence>
<feature type="transmembrane region" description="Helical" evidence="10">
    <location>
        <begin position="20"/>
        <end position="40"/>
    </location>
</feature>
<comment type="subcellular location">
    <subcellularLocation>
        <location evidence="1">Membrane</location>
        <topology evidence="1">Multi-pass membrane protein</topology>
    </subcellularLocation>
</comment>
<reference evidence="12 13" key="1">
    <citation type="submission" date="2018-02" db="EMBL/GenBank/DDBJ databases">
        <authorList>
            <person name="Cohen D.B."/>
            <person name="Kent A.D."/>
        </authorList>
    </citation>
    <scope>NUCLEOTIDE SEQUENCE [LARGE SCALE GENOMIC DNA]</scope>
    <source>
        <strain evidence="12">1</strain>
    </source>
</reference>
<keyword evidence="6" id="KW-0560">Oxidoreductase</keyword>
<dbReference type="Pfam" id="PF07884">
    <property type="entry name" value="VKOR"/>
    <property type="match status" value="1"/>
</dbReference>
<dbReference type="AlphaFoldDB" id="A0A2N9JDS2"/>
<dbReference type="InterPro" id="IPR041714">
    <property type="entry name" value="VKOR_Actinobacteria"/>
</dbReference>
<feature type="transmembrane region" description="Helical" evidence="10">
    <location>
        <begin position="106"/>
        <end position="126"/>
    </location>
</feature>
<sequence>MPSSGTLAAVRRLRQSNGWIFTTMLISALISLTASFVLSVDAVVLAADPQAALSCNINAVLSCGTVATSWQASLFGFPNAFLGLVAEPVVITIAVASLGGVRFPRWFMLAAQVVYTLGVVFAYWLFFQAYFVIGALCPWCLLVTLSTTLVFASLTHVNVRDGILLLPERVSRTARALIAHDLDAVLVGVWLTVVTAMVVVKYVPLML</sequence>
<feature type="domain" description="Vitamin K epoxide reductase" evidence="11">
    <location>
        <begin position="17"/>
        <end position="158"/>
    </location>
</feature>
<gene>
    <name evidence="12" type="ORF">MPLG2_1225</name>
</gene>
<dbReference type="InterPro" id="IPR012932">
    <property type="entry name" value="VKOR"/>
</dbReference>
<dbReference type="GO" id="GO:0016020">
    <property type="term" value="C:membrane"/>
    <property type="evidence" value="ECO:0007669"/>
    <property type="project" value="UniProtKB-SubCell"/>
</dbReference>
<feature type="transmembrane region" description="Helical" evidence="10">
    <location>
        <begin position="176"/>
        <end position="200"/>
    </location>
</feature>
<evidence type="ECO:0000313" key="13">
    <source>
        <dbReference type="Proteomes" id="UP000238164"/>
    </source>
</evidence>
<dbReference type="Proteomes" id="UP000238164">
    <property type="component" value="Chromosome 1"/>
</dbReference>
<keyword evidence="4" id="KW-0874">Quinone</keyword>
<evidence type="ECO:0000256" key="4">
    <source>
        <dbReference type="ARBA" id="ARBA00022719"/>
    </source>
</evidence>
<keyword evidence="7 10" id="KW-0472">Membrane</keyword>
<keyword evidence="13" id="KW-1185">Reference proteome</keyword>
<feature type="transmembrane region" description="Helical" evidence="10">
    <location>
        <begin position="80"/>
        <end position="99"/>
    </location>
</feature>
<name>A0A2N9JDS2_9ACTN</name>
<feature type="transmembrane region" description="Helical" evidence="10">
    <location>
        <begin position="132"/>
        <end position="155"/>
    </location>
</feature>
<keyword evidence="9" id="KW-0676">Redox-active center</keyword>
<evidence type="ECO:0000256" key="7">
    <source>
        <dbReference type="ARBA" id="ARBA00023136"/>
    </source>
</evidence>
<keyword evidence="8" id="KW-1015">Disulfide bond</keyword>
<evidence type="ECO:0000256" key="1">
    <source>
        <dbReference type="ARBA" id="ARBA00004141"/>
    </source>
</evidence>
<evidence type="ECO:0000256" key="9">
    <source>
        <dbReference type="ARBA" id="ARBA00023284"/>
    </source>
</evidence>
<dbReference type="CDD" id="cd12922">
    <property type="entry name" value="VKOR_5"/>
    <property type="match status" value="1"/>
</dbReference>
<dbReference type="SMART" id="SM00756">
    <property type="entry name" value="VKc"/>
    <property type="match status" value="1"/>
</dbReference>
<dbReference type="GO" id="GO:0016491">
    <property type="term" value="F:oxidoreductase activity"/>
    <property type="evidence" value="ECO:0007669"/>
    <property type="project" value="UniProtKB-KW"/>
</dbReference>
<dbReference type="Gene3D" id="1.20.1440.130">
    <property type="entry name" value="VKOR domain"/>
    <property type="match status" value="1"/>
</dbReference>
<dbReference type="InterPro" id="IPR038354">
    <property type="entry name" value="VKOR_sf"/>
</dbReference>
<evidence type="ECO:0000256" key="5">
    <source>
        <dbReference type="ARBA" id="ARBA00022989"/>
    </source>
</evidence>
<evidence type="ECO:0000256" key="2">
    <source>
        <dbReference type="ARBA" id="ARBA00006214"/>
    </source>
</evidence>
<comment type="similarity">
    <text evidence="2">Belongs to the VKOR family.</text>
</comment>
<keyword evidence="5 10" id="KW-1133">Transmembrane helix</keyword>
<proteinExistence type="inferred from homology"/>
<dbReference type="GO" id="GO:0048038">
    <property type="term" value="F:quinone binding"/>
    <property type="evidence" value="ECO:0007669"/>
    <property type="project" value="UniProtKB-KW"/>
</dbReference>
<dbReference type="RefSeq" id="WP_231935841.1">
    <property type="nucleotide sequence ID" value="NZ_BAAAGO010000018.1"/>
</dbReference>
<evidence type="ECO:0000256" key="6">
    <source>
        <dbReference type="ARBA" id="ARBA00023002"/>
    </source>
</evidence>
<evidence type="ECO:0000256" key="3">
    <source>
        <dbReference type="ARBA" id="ARBA00022692"/>
    </source>
</evidence>